<feature type="domain" description="F5/8 type C" evidence="8">
    <location>
        <begin position="539"/>
        <end position="646"/>
    </location>
</feature>
<dbReference type="InterPro" id="IPR015883">
    <property type="entry name" value="Glyco_hydro_20_cat"/>
</dbReference>
<comment type="similarity">
    <text evidence="2">Belongs to the glycosyl hydrolase 20 family.</text>
</comment>
<name>U6RCI7_9BACT</name>
<organism evidence="10 11">
    <name type="scientific">Phocaeicola massiliensis B84634 = Timone 84634 = DSM 17679 = JCM 13223</name>
    <dbReference type="NCBI Taxonomy" id="1121098"/>
    <lineage>
        <taxon>Bacteria</taxon>
        <taxon>Pseudomonadati</taxon>
        <taxon>Bacteroidota</taxon>
        <taxon>Bacteroidia</taxon>
        <taxon>Bacteroidales</taxon>
        <taxon>Bacteroidaceae</taxon>
        <taxon>Phocaeicola</taxon>
    </lineage>
</organism>
<gene>
    <name evidence="10" type="ORF">HMPREF1534_02242</name>
</gene>
<dbReference type="GO" id="GO:0005975">
    <property type="term" value="P:carbohydrate metabolic process"/>
    <property type="evidence" value="ECO:0007669"/>
    <property type="project" value="InterPro"/>
</dbReference>
<comment type="caution">
    <text evidence="10">The sequence shown here is derived from an EMBL/GenBank/DDBJ whole genome shotgun (WGS) entry which is preliminary data.</text>
</comment>
<dbReference type="HOGENOM" id="CLU_007082_5_1_10"/>
<dbReference type="PATRIC" id="fig|1121098.3.peg.2281"/>
<comment type="catalytic activity">
    <reaction evidence="1">
        <text>Hydrolysis of terminal non-reducing N-acetyl-D-hexosamine residues in N-acetyl-beta-D-hexosaminides.</text>
        <dbReference type="EC" id="3.2.1.52"/>
    </reaction>
</comment>
<dbReference type="InterPro" id="IPR017853">
    <property type="entry name" value="GH"/>
</dbReference>
<evidence type="ECO:0000259" key="8">
    <source>
        <dbReference type="Pfam" id="PF00754"/>
    </source>
</evidence>
<evidence type="ECO:0000256" key="5">
    <source>
        <dbReference type="ARBA" id="ARBA00023295"/>
    </source>
</evidence>
<dbReference type="GeneID" id="60061817"/>
<evidence type="ECO:0000256" key="2">
    <source>
        <dbReference type="ARBA" id="ARBA00006285"/>
    </source>
</evidence>
<dbReference type="InterPro" id="IPR029018">
    <property type="entry name" value="Hex-like_dom2"/>
</dbReference>
<dbReference type="InterPro" id="IPR025705">
    <property type="entry name" value="Beta_hexosaminidase_sua/sub"/>
</dbReference>
<evidence type="ECO:0000256" key="3">
    <source>
        <dbReference type="ARBA" id="ARBA00012663"/>
    </source>
</evidence>
<dbReference type="Gene3D" id="2.60.120.260">
    <property type="entry name" value="Galactose-binding domain-like"/>
    <property type="match status" value="1"/>
</dbReference>
<dbReference type="EMBL" id="AQHY01000026">
    <property type="protein sequence ID" value="EOA54364.1"/>
    <property type="molecule type" value="Genomic_DNA"/>
</dbReference>
<dbReference type="PANTHER" id="PTHR22600">
    <property type="entry name" value="BETA-HEXOSAMINIDASE"/>
    <property type="match status" value="1"/>
</dbReference>
<dbReference type="EC" id="3.2.1.52" evidence="3"/>
<dbReference type="Pfam" id="PF02838">
    <property type="entry name" value="Glyco_hydro_20b"/>
    <property type="match status" value="1"/>
</dbReference>
<keyword evidence="5" id="KW-0326">Glycosidase</keyword>
<evidence type="ECO:0000313" key="11">
    <source>
        <dbReference type="Proteomes" id="UP000017831"/>
    </source>
</evidence>
<dbReference type="InterPro" id="IPR008979">
    <property type="entry name" value="Galactose-bd-like_sf"/>
</dbReference>
<evidence type="ECO:0000259" key="9">
    <source>
        <dbReference type="Pfam" id="PF02838"/>
    </source>
</evidence>
<proteinExistence type="inferred from homology"/>
<dbReference type="SUPFAM" id="SSF51445">
    <property type="entry name" value="(Trans)glycosidases"/>
    <property type="match status" value="1"/>
</dbReference>
<feature type="domain" description="Beta-hexosaminidase bacterial type N-terminal" evidence="9">
    <location>
        <begin position="27"/>
        <end position="142"/>
    </location>
</feature>
<dbReference type="eggNOG" id="COG3525">
    <property type="taxonomic scope" value="Bacteria"/>
</dbReference>
<dbReference type="Gene3D" id="3.30.379.10">
    <property type="entry name" value="Chitobiase/beta-hexosaminidase domain 2-like"/>
    <property type="match status" value="1"/>
</dbReference>
<feature type="domain" description="Glycoside hydrolase family 20 catalytic" evidence="7">
    <location>
        <begin position="146"/>
        <end position="478"/>
    </location>
</feature>
<dbReference type="InterPro" id="IPR015882">
    <property type="entry name" value="HEX_bac_N"/>
</dbReference>
<dbReference type="Gene3D" id="3.20.20.80">
    <property type="entry name" value="Glycosidases"/>
    <property type="match status" value="1"/>
</dbReference>
<evidence type="ECO:0000256" key="1">
    <source>
        <dbReference type="ARBA" id="ARBA00001231"/>
    </source>
</evidence>
<protein>
    <recommendedName>
        <fullName evidence="3">beta-N-acetylhexosaminidase</fullName>
        <ecNumber evidence="3">3.2.1.52</ecNumber>
    </recommendedName>
</protein>
<dbReference type="STRING" id="1121098.HMPREF1534_02242"/>
<keyword evidence="4" id="KW-0378">Hydrolase</keyword>
<keyword evidence="11" id="KW-1185">Reference proteome</keyword>
<accession>U6RCI7</accession>
<dbReference type="Pfam" id="PF00728">
    <property type="entry name" value="Glyco_hydro_20"/>
    <property type="match status" value="1"/>
</dbReference>
<dbReference type="PANTHER" id="PTHR22600:SF57">
    <property type="entry name" value="BETA-N-ACETYLHEXOSAMINIDASE"/>
    <property type="match status" value="1"/>
</dbReference>
<evidence type="ECO:0000313" key="10">
    <source>
        <dbReference type="EMBL" id="EOA54364.1"/>
    </source>
</evidence>
<dbReference type="PRINTS" id="PR00738">
    <property type="entry name" value="GLHYDRLASE20"/>
</dbReference>
<evidence type="ECO:0000256" key="6">
    <source>
        <dbReference type="PIRSR" id="PIRSR625705-1"/>
    </source>
</evidence>
<dbReference type="RefSeq" id="WP_005940969.1">
    <property type="nucleotide sequence ID" value="NZ_KB890344.1"/>
</dbReference>
<dbReference type="InterPro" id="IPR000421">
    <property type="entry name" value="FA58C"/>
</dbReference>
<dbReference type="GO" id="GO:0016020">
    <property type="term" value="C:membrane"/>
    <property type="evidence" value="ECO:0007669"/>
    <property type="project" value="TreeGrafter"/>
</dbReference>
<dbReference type="GO" id="GO:0004563">
    <property type="term" value="F:beta-N-acetylhexosaminidase activity"/>
    <property type="evidence" value="ECO:0007669"/>
    <property type="project" value="UniProtKB-EC"/>
</dbReference>
<dbReference type="PROSITE" id="PS51257">
    <property type="entry name" value="PROKAR_LIPOPROTEIN"/>
    <property type="match status" value="1"/>
</dbReference>
<dbReference type="Proteomes" id="UP000017831">
    <property type="component" value="Unassembled WGS sequence"/>
</dbReference>
<evidence type="ECO:0000256" key="4">
    <source>
        <dbReference type="ARBA" id="ARBA00022801"/>
    </source>
</evidence>
<feature type="active site" description="Proton donor" evidence="6">
    <location>
        <position position="317"/>
    </location>
</feature>
<dbReference type="Pfam" id="PF00754">
    <property type="entry name" value="F5_F8_type_C"/>
    <property type="match status" value="1"/>
</dbReference>
<reference evidence="10 11" key="1">
    <citation type="submission" date="2013-04" db="EMBL/GenBank/DDBJ databases">
        <title>The Genome Sequence of Bacteroides massiliensis DSM 17679.</title>
        <authorList>
            <consortium name="The Broad Institute Genomics Platform"/>
            <person name="Earl A."/>
            <person name="Ward D."/>
            <person name="Feldgarden M."/>
            <person name="Gevers D."/>
            <person name="Martens E."/>
            <person name="Fenner L."/>
            <person name="Roux V."/>
            <person name="Mallet M.N."/>
            <person name="Raoult D."/>
            <person name="Walker B."/>
            <person name="Young S."/>
            <person name="Zeng Q."/>
            <person name="Gargeya S."/>
            <person name="Fitzgerald M."/>
            <person name="Haas B."/>
            <person name="Abouelleil A."/>
            <person name="Allen A.W."/>
            <person name="Alvarado L."/>
            <person name="Arachchi H.M."/>
            <person name="Berlin A.M."/>
            <person name="Chapman S.B."/>
            <person name="Gainer-Dewar J."/>
            <person name="Goldberg J."/>
            <person name="Griggs A."/>
            <person name="Gujja S."/>
            <person name="Hansen M."/>
            <person name="Howarth C."/>
            <person name="Imamovic A."/>
            <person name="Ireland A."/>
            <person name="Larimer J."/>
            <person name="McCowan C."/>
            <person name="Murphy C."/>
            <person name="Pearson M."/>
            <person name="Poon T.W."/>
            <person name="Priest M."/>
            <person name="Roberts A."/>
            <person name="Saif S."/>
            <person name="Shea T."/>
            <person name="Sisk P."/>
            <person name="Sykes S."/>
            <person name="Wortman J."/>
            <person name="Nusbaum C."/>
            <person name="Birren B."/>
        </authorList>
    </citation>
    <scope>NUCLEOTIDE SEQUENCE [LARGE SCALE GENOMIC DNA]</scope>
    <source>
        <strain evidence="11">B84634 / Timone 84634 / DSM 17679 / JCM 13223</strain>
    </source>
</reference>
<evidence type="ECO:0000259" key="7">
    <source>
        <dbReference type="Pfam" id="PF00728"/>
    </source>
</evidence>
<dbReference type="SUPFAM" id="SSF55545">
    <property type="entry name" value="beta-N-acetylhexosaminidase-like domain"/>
    <property type="match status" value="1"/>
</dbReference>
<dbReference type="CDD" id="cd06563">
    <property type="entry name" value="GH20_chitobiase-like"/>
    <property type="match status" value="1"/>
</dbReference>
<dbReference type="SUPFAM" id="SSF49785">
    <property type="entry name" value="Galactose-binding domain-like"/>
    <property type="match status" value="1"/>
</dbReference>
<dbReference type="AlphaFoldDB" id="U6RCI7"/>
<sequence>MKKNLLAIAAFALLLTSCETKLVEKVDLIPLAENVEIHKGAFPLSNLQSIQVPDEWKLTADNFVKDLQKTASLTVSLTDSEGSLVIVKDESLSAEAYRLNIEKNRIKIEAGDIQGVNHGLASLLQLIMTAKDAQLPVLTIQDKPAFGYRGLMLDCARHFWTVDELKETLDHMAFFKLNTLHMHLTDNQAWRLSMDKYPDLVKEGTYYYDFPELSGKYYSKEDLKEIVTYAGTRGIEIIPEVDLPGHSIALLAALPELSCRGGKFEATPEERDWNKRKRGNENMICIGNPQSFAFAEDVIDALIEIFPSQYIHFGGDEVPTDIWEKCPKCMALYKREGMKSPGEIQDYFTRKMSDLIRSKGKIMIGWGEINDRHAAGPNDVLTIWRDNGVEKQKIALEHGISVIMCPQHGCYFDWGYAGNSTRKVYEWNPVSEGVTAEQQALIKGGQAALWTERITTMDRVEWMLYPRICALSEVLWSEPSARNWDDFYQRITTFYPVMKKLGINYYEDDAMNEKEFVPSNEKPALVRNAHIDTNIPGNPPYHAEYAFDGKSNTFFWGGTSVGPEHYFTIVLGEPMKVNEVKVITGDSKDYITMADLLISEDGENFVKVGKFDDLGQASATPDAAKTIKAVKIQITGQHTCWPIIKEIILK</sequence>
<dbReference type="GO" id="GO:0030203">
    <property type="term" value="P:glycosaminoglycan metabolic process"/>
    <property type="evidence" value="ECO:0007669"/>
    <property type="project" value="TreeGrafter"/>
</dbReference>
<dbReference type="OrthoDB" id="1032321at2"/>